<evidence type="ECO:0000256" key="1">
    <source>
        <dbReference type="SAM" id="Coils"/>
    </source>
</evidence>
<dbReference type="AlphaFoldDB" id="A0A8J2WJ08"/>
<evidence type="ECO:0000313" key="3">
    <source>
        <dbReference type="EMBL" id="CAH0370785.1"/>
    </source>
</evidence>
<dbReference type="Proteomes" id="UP000789595">
    <property type="component" value="Unassembled WGS sequence"/>
</dbReference>
<feature type="coiled-coil region" evidence="1">
    <location>
        <begin position="33"/>
        <end position="90"/>
    </location>
</feature>
<feature type="compositionally biased region" description="Basic and acidic residues" evidence="2">
    <location>
        <begin position="267"/>
        <end position="277"/>
    </location>
</feature>
<comment type="caution">
    <text evidence="3">The sequence shown here is derived from an EMBL/GenBank/DDBJ whole genome shotgun (WGS) entry which is preliminary data.</text>
</comment>
<feature type="compositionally biased region" description="Polar residues" evidence="2">
    <location>
        <begin position="1"/>
        <end position="10"/>
    </location>
</feature>
<feature type="region of interest" description="Disordered" evidence="2">
    <location>
        <begin position="92"/>
        <end position="125"/>
    </location>
</feature>
<keyword evidence="1" id="KW-0175">Coiled coil</keyword>
<name>A0A8J2WJ08_9STRA</name>
<reference evidence="3" key="1">
    <citation type="submission" date="2021-11" db="EMBL/GenBank/DDBJ databases">
        <authorList>
            <consortium name="Genoscope - CEA"/>
            <person name="William W."/>
        </authorList>
    </citation>
    <scope>NUCLEOTIDE SEQUENCE</scope>
</reference>
<gene>
    <name evidence="3" type="ORF">PECAL_3P06930</name>
</gene>
<protein>
    <submittedName>
        <fullName evidence="3">Uncharacterized protein</fullName>
    </submittedName>
</protein>
<feature type="region of interest" description="Disordered" evidence="2">
    <location>
        <begin position="257"/>
        <end position="277"/>
    </location>
</feature>
<evidence type="ECO:0000313" key="4">
    <source>
        <dbReference type="Proteomes" id="UP000789595"/>
    </source>
</evidence>
<feature type="region of interest" description="Disordered" evidence="2">
    <location>
        <begin position="1"/>
        <end position="30"/>
    </location>
</feature>
<organism evidence="3 4">
    <name type="scientific">Pelagomonas calceolata</name>
    <dbReference type="NCBI Taxonomy" id="35677"/>
    <lineage>
        <taxon>Eukaryota</taxon>
        <taxon>Sar</taxon>
        <taxon>Stramenopiles</taxon>
        <taxon>Ochrophyta</taxon>
        <taxon>Pelagophyceae</taxon>
        <taxon>Pelagomonadales</taxon>
        <taxon>Pelagomonadaceae</taxon>
        <taxon>Pelagomonas</taxon>
    </lineage>
</organism>
<accession>A0A8J2WJ08</accession>
<evidence type="ECO:0000256" key="2">
    <source>
        <dbReference type="SAM" id="MobiDB-lite"/>
    </source>
</evidence>
<keyword evidence="4" id="KW-1185">Reference proteome</keyword>
<dbReference type="EMBL" id="CAKKNE010000003">
    <property type="protein sequence ID" value="CAH0370785.1"/>
    <property type="molecule type" value="Genomic_DNA"/>
</dbReference>
<sequence>MASEAATTQKLLDKEREKHRASKRAAKLAADQAKGLKQALDTEKQRTAAAEERARQFEVALFEERARSAKALAEQRAECLEAAVEVAREIAERQPPQQLTPGPGPPARRASTQATELARGAPSTWSEASQRASVLGVGILFKARQLRAHHGPCLEGDGEPLKETLTAIAHPYGGAPPLSPAEALPAALACVDFCVVALPALLDSASTTDEGVLATLKSAASTAASKVASTVDQVLWEEENVDIATLSRPALKSQVDSMLAQGPLTPHKSEERDGTSL</sequence>
<proteinExistence type="predicted"/>